<feature type="region of interest" description="N-terminal hotdog fold" evidence="7">
    <location>
        <begin position="938"/>
        <end position="1060"/>
    </location>
</feature>
<dbReference type="SUPFAM" id="SSF51735">
    <property type="entry name" value="NAD(P)-binding Rossmann-fold domains"/>
    <property type="match status" value="2"/>
</dbReference>
<dbReference type="Gene3D" id="3.40.50.720">
    <property type="entry name" value="NAD(P)-binding Rossmann-like Domain"/>
    <property type="match status" value="1"/>
</dbReference>
<evidence type="ECO:0000259" key="11">
    <source>
        <dbReference type="PROSITE" id="PS52019"/>
    </source>
</evidence>
<dbReference type="InterPro" id="IPR020806">
    <property type="entry name" value="PKS_PP-bd"/>
</dbReference>
<dbReference type="InterPro" id="IPR018201">
    <property type="entry name" value="Ketoacyl_synth_AS"/>
</dbReference>
<dbReference type="SUPFAM" id="SSF47336">
    <property type="entry name" value="ACP-like"/>
    <property type="match status" value="1"/>
</dbReference>
<dbReference type="Pfam" id="PF08659">
    <property type="entry name" value="KR"/>
    <property type="match status" value="1"/>
</dbReference>
<dbReference type="InterPro" id="IPR049551">
    <property type="entry name" value="PKS_DH_C"/>
</dbReference>
<dbReference type="GO" id="GO:0006633">
    <property type="term" value="P:fatty acid biosynthetic process"/>
    <property type="evidence" value="ECO:0007669"/>
    <property type="project" value="UniProtKB-UniPathway"/>
</dbReference>
<feature type="active site" description="Proton acceptor; for dehydratase activity" evidence="7">
    <location>
        <position position="971"/>
    </location>
</feature>
<dbReference type="PANTHER" id="PTHR43775:SF37">
    <property type="entry name" value="SI:DKEY-61P9.11"/>
    <property type="match status" value="1"/>
</dbReference>
<evidence type="ECO:0000313" key="12">
    <source>
        <dbReference type="EMBL" id="VFK46683.1"/>
    </source>
</evidence>
<dbReference type="InterPro" id="IPR057326">
    <property type="entry name" value="KR_dom"/>
</dbReference>
<dbReference type="Pfam" id="PF14765">
    <property type="entry name" value="PS-DH"/>
    <property type="match status" value="1"/>
</dbReference>
<dbReference type="SMART" id="SM00823">
    <property type="entry name" value="PKS_PP"/>
    <property type="match status" value="1"/>
</dbReference>
<dbReference type="CDD" id="cd00833">
    <property type="entry name" value="PKS"/>
    <property type="match status" value="1"/>
</dbReference>
<feature type="coiled-coil region" evidence="8">
    <location>
        <begin position="14"/>
        <end position="41"/>
    </location>
</feature>
<dbReference type="SUPFAM" id="SSF55048">
    <property type="entry name" value="Probable ACP-binding domain of malonyl-CoA ACP transacylase"/>
    <property type="match status" value="1"/>
</dbReference>
<comment type="pathway">
    <text evidence="1">Lipid metabolism; fatty acid biosynthesis.</text>
</comment>
<organism evidence="12">
    <name type="scientific">Candidatus Kentrum sp. TC</name>
    <dbReference type="NCBI Taxonomy" id="2126339"/>
    <lineage>
        <taxon>Bacteria</taxon>
        <taxon>Pseudomonadati</taxon>
        <taxon>Pseudomonadota</taxon>
        <taxon>Gammaproteobacteria</taxon>
        <taxon>Candidatus Kentrum</taxon>
    </lineage>
</organism>
<dbReference type="PROSITE" id="PS52019">
    <property type="entry name" value="PKS_MFAS_DH"/>
    <property type="match status" value="1"/>
</dbReference>
<dbReference type="InterPro" id="IPR001227">
    <property type="entry name" value="Ac_transferase_dom_sf"/>
</dbReference>
<gene>
    <name evidence="12" type="ORF">BECKTC1821D_GA0114238_103416</name>
</gene>
<dbReference type="InterPro" id="IPR016039">
    <property type="entry name" value="Thiolase-like"/>
</dbReference>
<dbReference type="SUPFAM" id="SSF52151">
    <property type="entry name" value="FabD/lysophospholipase-like"/>
    <property type="match status" value="1"/>
</dbReference>
<dbReference type="InterPro" id="IPR014030">
    <property type="entry name" value="Ketoacyl_synth_N"/>
</dbReference>
<dbReference type="Gene3D" id="3.30.70.3290">
    <property type="match status" value="1"/>
</dbReference>
<keyword evidence="4" id="KW-0597">Phosphoprotein</keyword>
<dbReference type="Pfam" id="PF22621">
    <property type="entry name" value="CurL-like_PKS_C"/>
    <property type="match status" value="1"/>
</dbReference>
<comment type="function">
    <text evidence="6">Involved in production of the polyketide antibiotic thailandamide.</text>
</comment>
<dbReference type="Gene3D" id="3.40.366.10">
    <property type="entry name" value="Malonyl-Coenzyme A Acyl Carrier Protein, domain 2"/>
    <property type="match status" value="1"/>
</dbReference>
<dbReference type="PANTHER" id="PTHR43775">
    <property type="entry name" value="FATTY ACID SYNTHASE"/>
    <property type="match status" value="1"/>
</dbReference>
<comment type="similarity">
    <text evidence="2">Belongs to the short-chain dehydrogenases/reductases (SDR) family.</text>
</comment>
<feature type="domain" description="Carrier" evidence="9">
    <location>
        <begin position="1748"/>
        <end position="1822"/>
    </location>
</feature>
<dbReference type="GO" id="GO:0031177">
    <property type="term" value="F:phosphopantetheine binding"/>
    <property type="evidence" value="ECO:0007669"/>
    <property type="project" value="InterPro"/>
</dbReference>
<evidence type="ECO:0000259" key="10">
    <source>
        <dbReference type="PROSITE" id="PS52004"/>
    </source>
</evidence>
<dbReference type="InterPro" id="IPR016036">
    <property type="entry name" value="Malonyl_transacylase_ACP-bd"/>
</dbReference>
<keyword evidence="3" id="KW-0596">Phosphopantetheine</keyword>
<evidence type="ECO:0000256" key="8">
    <source>
        <dbReference type="SAM" id="Coils"/>
    </source>
</evidence>
<dbReference type="Pfam" id="PF21089">
    <property type="entry name" value="PKS_DH_N"/>
    <property type="match status" value="1"/>
</dbReference>
<proteinExistence type="inferred from homology"/>
<dbReference type="SUPFAM" id="SSF53901">
    <property type="entry name" value="Thiolase-like"/>
    <property type="match status" value="1"/>
</dbReference>
<dbReference type="InterPro" id="IPR049552">
    <property type="entry name" value="PKS_DH_N"/>
</dbReference>
<keyword evidence="5" id="KW-0808">Transferase</keyword>
<reference evidence="12" key="1">
    <citation type="submission" date="2019-02" db="EMBL/GenBank/DDBJ databases">
        <authorList>
            <person name="Gruber-Vodicka R. H."/>
            <person name="Seah K. B. B."/>
        </authorList>
    </citation>
    <scope>NUCLEOTIDE SEQUENCE</scope>
    <source>
        <strain evidence="12">BECK_BZ123</strain>
    </source>
</reference>
<dbReference type="InterPro" id="IPR042104">
    <property type="entry name" value="PKS_dehydratase_sf"/>
</dbReference>
<dbReference type="SMART" id="SM00822">
    <property type="entry name" value="PKS_KR"/>
    <property type="match status" value="1"/>
</dbReference>
<feature type="domain" description="Ketosynthase family 3 (KS3)" evidence="10">
    <location>
        <begin position="41"/>
        <end position="470"/>
    </location>
</feature>
<dbReference type="InterPro" id="IPR036291">
    <property type="entry name" value="NAD(P)-bd_dom_sf"/>
</dbReference>
<keyword evidence="8" id="KW-0175">Coiled coil</keyword>
<dbReference type="Pfam" id="PF00109">
    <property type="entry name" value="ketoacyl-synt"/>
    <property type="match status" value="1"/>
</dbReference>
<dbReference type="PROSITE" id="PS50075">
    <property type="entry name" value="CARRIER"/>
    <property type="match status" value="1"/>
</dbReference>
<dbReference type="UniPathway" id="UPA00094"/>
<dbReference type="GO" id="GO:0071770">
    <property type="term" value="P:DIM/DIP cell wall layer assembly"/>
    <property type="evidence" value="ECO:0007669"/>
    <property type="project" value="TreeGrafter"/>
</dbReference>
<dbReference type="GO" id="GO:0004315">
    <property type="term" value="F:3-oxoacyl-[acyl-carrier-protein] synthase activity"/>
    <property type="evidence" value="ECO:0007669"/>
    <property type="project" value="InterPro"/>
</dbReference>
<feature type="domain" description="PKS/mFAS DH" evidence="11">
    <location>
        <begin position="938"/>
        <end position="1218"/>
    </location>
</feature>
<protein>
    <submittedName>
        <fullName evidence="12">Malonyl CoA-acyl carrier protein transacylase</fullName>
    </submittedName>
</protein>
<dbReference type="GO" id="GO:0005737">
    <property type="term" value="C:cytoplasm"/>
    <property type="evidence" value="ECO:0007669"/>
    <property type="project" value="TreeGrafter"/>
</dbReference>
<dbReference type="SMART" id="SM00825">
    <property type="entry name" value="PKS_KS"/>
    <property type="match status" value="1"/>
</dbReference>
<dbReference type="Gene3D" id="1.10.1200.10">
    <property type="entry name" value="ACP-like"/>
    <property type="match status" value="1"/>
</dbReference>
<dbReference type="InterPro" id="IPR020807">
    <property type="entry name" value="PKS_DH"/>
</dbReference>
<dbReference type="PROSITE" id="PS52004">
    <property type="entry name" value="KS3_2"/>
    <property type="match status" value="1"/>
</dbReference>
<dbReference type="Pfam" id="PF02801">
    <property type="entry name" value="Ketoacyl-synt_C"/>
    <property type="match status" value="1"/>
</dbReference>
<evidence type="ECO:0000256" key="7">
    <source>
        <dbReference type="PROSITE-ProRule" id="PRU01363"/>
    </source>
</evidence>
<evidence type="ECO:0000256" key="5">
    <source>
        <dbReference type="ARBA" id="ARBA00022679"/>
    </source>
</evidence>
<evidence type="ECO:0000259" key="9">
    <source>
        <dbReference type="PROSITE" id="PS50075"/>
    </source>
</evidence>
<dbReference type="Pfam" id="PF00698">
    <property type="entry name" value="Acyl_transf_1"/>
    <property type="match status" value="1"/>
</dbReference>
<evidence type="ECO:0000256" key="6">
    <source>
        <dbReference type="ARBA" id="ARBA00054155"/>
    </source>
</evidence>
<dbReference type="InterPro" id="IPR050091">
    <property type="entry name" value="PKS_NRPS_Biosynth_Enz"/>
</dbReference>
<dbReference type="CDD" id="cd08955">
    <property type="entry name" value="KR_2_FAS_SDR_x"/>
    <property type="match status" value="1"/>
</dbReference>
<dbReference type="FunFam" id="3.40.366.10:FF:000002">
    <property type="entry name" value="Probable polyketide synthase 2"/>
    <property type="match status" value="1"/>
</dbReference>
<dbReference type="EMBL" id="CAADFS010000034">
    <property type="protein sequence ID" value="VFK46683.1"/>
    <property type="molecule type" value="Genomic_DNA"/>
</dbReference>
<dbReference type="PROSITE" id="PS00606">
    <property type="entry name" value="KS3_1"/>
    <property type="match status" value="1"/>
</dbReference>
<dbReference type="InterPro" id="IPR013968">
    <property type="entry name" value="PKS_KR"/>
</dbReference>
<dbReference type="GO" id="GO:0004312">
    <property type="term" value="F:fatty acid synthase activity"/>
    <property type="evidence" value="ECO:0007669"/>
    <property type="project" value="TreeGrafter"/>
</dbReference>
<dbReference type="SMART" id="SM00827">
    <property type="entry name" value="PKS_AT"/>
    <property type="match status" value="1"/>
</dbReference>
<dbReference type="Pfam" id="PF00550">
    <property type="entry name" value="PP-binding"/>
    <property type="match status" value="1"/>
</dbReference>
<dbReference type="InterPro" id="IPR036736">
    <property type="entry name" value="ACP-like_sf"/>
</dbReference>
<feature type="active site" description="Proton donor; for dehydratase activity" evidence="7">
    <location>
        <position position="1136"/>
    </location>
</feature>
<feature type="region of interest" description="C-terminal hotdog fold" evidence="7">
    <location>
        <begin position="1075"/>
        <end position="1218"/>
    </location>
</feature>
<dbReference type="InterPro" id="IPR049900">
    <property type="entry name" value="PKS_mFAS_DH"/>
</dbReference>
<dbReference type="Gene3D" id="3.40.47.10">
    <property type="match status" value="1"/>
</dbReference>
<dbReference type="Gene3D" id="3.10.129.110">
    <property type="entry name" value="Polyketide synthase dehydratase"/>
    <property type="match status" value="1"/>
</dbReference>
<name>A0A450YYT3_9GAMM</name>
<evidence type="ECO:0000256" key="2">
    <source>
        <dbReference type="ARBA" id="ARBA00006484"/>
    </source>
</evidence>
<dbReference type="InterPro" id="IPR014043">
    <property type="entry name" value="Acyl_transferase_dom"/>
</dbReference>
<dbReference type="InterPro" id="IPR016035">
    <property type="entry name" value="Acyl_Trfase/lysoPLipase"/>
</dbReference>
<evidence type="ECO:0000256" key="4">
    <source>
        <dbReference type="ARBA" id="ARBA00022553"/>
    </source>
</evidence>
<dbReference type="InterPro" id="IPR020841">
    <property type="entry name" value="PKS_Beta-ketoAc_synthase_dom"/>
</dbReference>
<accession>A0A450YYT3</accession>
<sequence length="1872" mass="205714">MSDLQNRIEKLSPLQRAAVALEQMQAKLDQAKSDAIELAQKEPIAIIGMSCRFPAGANNPNAFWKLLRNGVDAMTEVPSDRWNIDDWYDPDSKVTGKAHIRDAAFLSEVNRFDPQFFGISPRETVDLDPQQRLFLEVAWEALENSGQAADTLIGSTVGVFVGSATTTEYGVAGISSGGSPENITPYTFTGGGFSFIAGRLSYVLGLQGPSLVVDTACSSSLVALHVACQSLRAGECELALAGGVNLILFPESMVVMSGMQALSSNGRCKTFDAAADGYGRGEGCGIVVLKRLSKAIADRDNILALIRGSAIKHDGVSSGLTVPNELSQEKVIRAAIENAGITPGEVSYIEAHGTGTSLGDPIEVGALGAVFGENHSSTSPLTIGSVKTNIGHLEGAAGVAGLIKLVLALQHEEIPPHLHFNEPNPLIDWENLPIRVPTKRQSWPRGETPRIAGVSSFGASGTNAHVVLEEAPVMDEQSSVFDKERPSHLLALSAKTDGALREQARNYITYLETHPEVSLADICFTANVGRSRFNHRLAVVAETNEGMRERLRTADYIVSKASQEKRKIAFLFTGQGSQYVGMGRQLYETQPIFRETLKRCDAILRSYLDVPLLTLLYPNSEDPDTHRLNETQYTQPALFSLEYALSGLWRSWGVVPDAVMGHSVGEYAAACMAGVFSLEDGLKLIAARGRLMQTLCEKGDMLALSVDERKALEIIAPFASEVSIAAINGPESVVISGNHQAMEAISAAVADSGVKRKPLSVSHAFHSPMMEPMLREFEEIAKSITYTNPLIPLCSNVTAKIVSEEMTDPTYWVRHVRQPVRFAMSVRTLHDQGFNTFLEIGPKPTLLGMARQCLPDDDIAGTWLPSLREGQEDWEQLLQSLGEWYAHGGSVDWKSLDRDYSRRKVPSLPTYPFQRQRYWIDEALARASRQVTRDSSIHPLLGRRLDWADADNKIRFETKIDLWSLPYLADHRIFDTTVVPGTAYLEIGLAAGSAISDEPLRIEEMTLEQALVLSEEGMTTIQVVLSPEEQGYRFQIFSFSAESYWILHGGGRLIIGGKEPPPEAVDLARLQAQCATELSVTNHYSTCQEHGLNYGPDFQAIRQLFQGKGMGLGRIELSESLAHQIDDYHLHPALLDAAFQTTMATLPESSSGETYLVSATKELRIYSRAGARLWSLAKIIEVNEEIILADISLFDEAGIPIAQVNGFTVAHVKPETLKHHFQKKPDDLYEIAWQAQPLDDIKSIADKDSGHWLIFAEDGSAERGNAEERGIGQDLAKRLDESGNTCTLIYAGARYENKGNNTWCLDPAKPDDFDRLIIDALGDGSPSLKGIVYFWTLDAPNTEDLTADILEQTQILTYGGVLHLLQALVKQEKSAKLWLVTRNAVSIGQPDSSTEDSLAIAQASAWGLGKTIALEYPDLWGGLIDNPDVADLLAEIGAEDKEGQVAYRDKRRYVARMVESNVPVSGKAPFSSENSYLITGGLGALGVRFARWMVLDRDVRHLVLMGRSAPSDEVREILAEMEEIGAKVLIVNADVSDKAQMIRLFEEVDAKMPPLKGVIHSAGVMDDGVLSQQSFERFKKVMSPKIVGTWNLHTLTRERDLDFFVCFSTIASLMGSAGQGNYAAASAFMDTFVHFRHALGLPALDLNWGTWADFGLVAEMAKQKRDRLAGFGINVIDMERGTLRLDALMGQSERVQISVSPMSWSRFLQQFSVVPPFLSELTRDLSPVVKVVRIKSQLEQASEEEHEGILTDYIRDGIANVLKINPEQLDTRQPLNTMGLDSLMAIELKNRIRMELDIDIPITTLMEDIGILEFARKIKTQLGEVQLGASPSVISTVKQDSKEEMLAKLESGELSDEEIDALFNEHFSAEEE</sequence>
<evidence type="ECO:0000256" key="3">
    <source>
        <dbReference type="ARBA" id="ARBA00022450"/>
    </source>
</evidence>
<dbReference type="FunFam" id="3.40.47.10:FF:000019">
    <property type="entry name" value="Polyketide synthase type I"/>
    <property type="match status" value="1"/>
</dbReference>
<dbReference type="InterPro" id="IPR014031">
    <property type="entry name" value="Ketoacyl_synth_C"/>
</dbReference>
<dbReference type="InterPro" id="IPR009081">
    <property type="entry name" value="PP-bd_ACP"/>
</dbReference>
<dbReference type="SMART" id="SM00826">
    <property type="entry name" value="PKS_DH"/>
    <property type="match status" value="1"/>
</dbReference>
<evidence type="ECO:0000256" key="1">
    <source>
        <dbReference type="ARBA" id="ARBA00005194"/>
    </source>
</evidence>
<dbReference type="GO" id="GO:0005886">
    <property type="term" value="C:plasma membrane"/>
    <property type="evidence" value="ECO:0007669"/>
    <property type="project" value="TreeGrafter"/>
</dbReference>